<comment type="similarity">
    <text evidence="2">Belongs to the adaptor complexes large subunit family.</text>
</comment>
<evidence type="ECO:0000259" key="7">
    <source>
        <dbReference type="Pfam" id="PF01602"/>
    </source>
</evidence>
<comment type="subcellular location">
    <subcellularLocation>
        <location evidence="1">Endomembrane system</location>
    </subcellularLocation>
</comment>
<evidence type="ECO:0000256" key="1">
    <source>
        <dbReference type="ARBA" id="ARBA00004308"/>
    </source>
</evidence>
<dbReference type="InterPro" id="IPR016024">
    <property type="entry name" value="ARM-type_fold"/>
</dbReference>
<feature type="compositionally biased region" description="Low complexity" evidence="6">
    <location>
        <begin position="667"/>
        <end position="693"/>
    </location>
</feature>
<dbReference type="GO" id="GO:0006886">
    <property type="term" value="P:intracellular protein transport"/>
    <property type="evidence" value="ECO:0007669"/>
    <property type="project" value="InterPro"/>
</dbReference>
<dbReference type="PIRSF" id="PIRSF002291">
    <property type="entry name" value="AP_complex_beta"/>
    <property type="match status" value="1"/>
</dbReference>
<dbReference type="Gene3D" id="1.25.10.10">
    <property type="entry name" value="Leucine-rich Repeat Variant"/>
    <property type="match status" value="1"/>
</dbReference>
<dbReference type="InterPro" id="IPR011989">
    <property type="entry name" value="ARM-like"/>
</dbReference>
<evidence type="ECO:0000313" key="8">
    <source>
        <dbReference type="EMBL" id="JAP93316.1"/>
    </source>
</evidence>
<dbReference type="GO" id="GO:0012505">
    <property type="term" value="C:endomembrane system"/>
    <property type="evidence" value="ECO:0007669"/>
    <property type="project" value="UniProtKB-SubCell"/>
</dbReference>
<dbReference type="InterPro" id="IPR016342">
    <property type="entry name" value="AP_complex_bsu_1_2_4"/>
</dbReference>
<keyword evidence="4" id="KW-0653">Protein transport</keyword>
<dbReference type="InterPro" id="IPR002553">
    <property type="entry name" value="Clathrin/coatomer_adapt-like_N"/>
</dbReference>
<sequence length="702" mass="78298">KNENQEWAESLQSNSESSKKITLQAIIVAMTSGRDVSWIFSDVVKCIFTKDLELKKLIYLYLVNYARQQPQSSILAVNCFLKDAENHDSTIIRALAIRTMSSIPLPQVAEYLVEPLTKTMKDPDPYVRKTAALAAAKLHELNPEAAEVNGLLPILCDMCCDSNQAVVANACSAILDIAKRCAQMPQFGEAAFNSILAAVAECNEWGLVQLLDAMSFLQPKDQFEALAALEKVSSKLQHANAAVVINCIKVVLVLIRYVDEESRMQYTRRITPPFVTLLSTESNEIQYLALRCASSVIAAYPDYLKFDLRIFLPKYHDPLYVKYEKLDLILQIATDENCQLILSELKDYCFQEVDAVFVKKCVKTIGKIGIKLVNQAGAAVQCLVELVKKVGQNDDEDEQQQVFIDTAQGNQTSYTAVAQEALVSIRDTIRCYPGYFEGAIVHVLSAVQTVDDPDARAALFFIIGEHAGSIENAFDLLKQFTTTFTDETETVQLALLTAAVKVFLANPTEDTQQLCTEVLTQATSLGQNKTKNCSPDVRERGYFYWRLLSLDNLETANKVVFGATVGYDREKATKVVDAHAAFNTFVPNLGSFSCVSRQAVRNIERFVEKDEEIEDEIVLESGQIQEVQQLDQVVGEHKEEIKQQVKHETKTDAKKQKQNFANVQIGIQQTQPVQGQPAQIQQAQPTSQTQPQGNTLDDLLDF</sequence>
<dbReference type="GO" id="GO:0016192">
    <property type="term" value="P:vesicle-mediated transport"/>
    <property type="evidence" value="ECO:0007669"/>
    <property type="project" value="InterPro"/>
</dbReference>
<dbReference type="AlphaFoldDB" id="A0A146KCV0"/>
<keyword evidence="5" id="KW-0472">Membrane</keyword>
<evidence type="ECO:0000256" key="6">
    <source>
        <dbReference type="SAM" id="MobiDB-lite"/>
    </source>
</evidence>
<dbReference type="GO" id="GO:0030117">
    <property type="term" value="C:membrane coat"/>
    <property type="evidence" value="ECO:0007669"/>
    <property type="project" value="InterPro"/>
</dbReference>
<dbReference type="InterPro" id="IPR026739">
    <property type="entry name" value="AP_beta"/>
</dbReference>
<feature type="non-terminal residue" evidence="8">
    <location>
        <position position="1"/>
    </location>
</feature>
<name>A0A146KCV0_9EUKA</name>
<protein>
    <submittedName>
        <fullName evidence="8">Beta adaptin</fullName>
    </submittedName>
</protein>
<dbReference type="EMBL" id="GDID01003290">
    <property type="protein sequence ID" value="JAP93316.1"/>
    <property type="molecule type" value="Transcribed_RNA"/>
</dbReference>
<gene>
    <name evidence="8" type="ORF">TPC1_14452</name>
</gene>
<proteinExistence type="inferred from homology"/>
<feature type="region of interest" description="Disordered" evidence="6">
    <location>
        <begin position="667"/>
        <end position="702"/>
    </location>
</feature>
<keyword evidence="3" id="KW-0813">Transport</keyword>
<evidence type="ECO:0000256" key="2">
    <source>
        <dbReference type="ARBA" id="ARBA00006613"/>
    </source>
</evidence>
<dbReference type="SUPFAM" id="SSF48371">
    <property type="entry name" value="ARM repeat"/>
    <property type="match status" value="1"/>
</dbReference>
<dbReference type="GO" id="GO:0030276">
    <property type="term" value="F:clathrin binding"/>
    <property type="evidence" value="ECO:0007669"/>
    <property type="project" value="InterPro"/>
</dbReference>
<evidence type="ECO:0000256" key="5">
    <source>
        <dbReference type="ARBA" id="ARBA00023136"/>
    </source>
</evidence>
<reference evidence="8" key="1">
    <citation type="submission" date="2015-07" db="EMBL/GenBank/DDBJ databases">
        <title>Adaptation to a free-living lifestyle via gene acquisitions in the diplomonad Trepomonas sp. PC1.</title>
        <authorList>
            <person name="Xu F."/>
            <person name="Jerlstrom-Hultqvist J."/>
            <person name="Kolisko M."/>
            <person name="Simpson A.G.B."/>
            <person name="Roger A.J."/>
            <person name="Svard S.G."/>
            <person name="Andersson J.O."/>
        </authorList>
    </citation>
    <scope>NUCLEOTIDE SEQUENCE</scope>
    <source>
        <strain evidence="8">PC1</strain>
    </source>
</reference>
<dbReference type="Pfam" id="PF01602">
    <property type="entry name" value="Adaptin_N"/>
    <property type="match status" value="1"/>
</dbReference>
<evidence type="ECO:0000256" key="4">
    <source>
        <dbReference type="ARBA" id="ARBA00022927"/>
    </source>
</evidence>
<evidence type="ECO:0000256" key="3">
    <source>
        <dbReference type="ARBA" id="ARBA00022448"/>
    </source>
</evidence>
<organism evidence="8">
    <name type="scientific">Trepomonas sp. PC1</name>
    <dbReference type="NCBI Taxonomy" id="1076344"/>
    <lineage>
        <taxon>Eukaryota</taxon>
        <taxon>Metamonada</taxon>
        <taxon>Diplomonadida</taxon>
        <taxon>Hexamitidae</taxon>
        <taxon>Hexamitinae</taxon>
        <taxon>Trepomonas</taxon>
    </lineage>
</organism>
<feature type="domain" description="Clathrin/coatomer adaptor adaptin-like N-terminal" evidence="7">
    <location>
        <begin position="3"/>
        <end position="551"/>
    </location>
</feature>
<accession>A0A146KCV0</accession>
<dbReference type="PANTHER" id="PTHR11134">
    <property type="entry name" value="ADAPTOR COMPLEX SUBUNIT BETA FAMILY MEMBER"/>
    <property type="match status" value="1"/>
</dbReference>